<organism evidence="1 2">
    <name type="scientific">Buttiauxella agrestis ATCC 33320</name>
    <dbReference type="NCBI Taxonomy" id="1006004"/>
    <lineage>
        <taxon>Bacteria</taxon>
        <taxon>Pseudomonadati</taxon>
        <taxon>Pseudomonadota</taxon>
        <taxon>Gammaproteobacteria</taxon>
        <taxon>Enterobacterales</taxon>
        <taxon>Enterobacteriaceae</taxon>
        <taxon>Buttiauxella</taxon>
    </lineage>
</organism>
<reference evidence="1 2" key="1">
    <citation type="submission" date="2014-05" db="EMBL/GenBank/DDBJ databases">
        <title>ATOL: Assembling a taxonomically balanced genome-scale reconstruction of the evolutionary history of the Enterobacteriaceae.</title>
        <authorList>
            <person name="Plunkett G.III."/>
            <person name="Neeno-Eckwall E.C."/>
            <person name="Glasner J.D."/>
            <person name="Perna N.T."/>
        </authorList>
    </citation>
    <scope>NUCLEOTIDE SEQUENCE [LARGE SCALE GENOMIC DNA]</scope>
    <source>
        <strain evidence="1 2">ATCC 33320</strain>
    </source>
</reference>
<gene>
    <name evidence="1" type="ORF">GBAG_1159</name>
</gene>
<comment type="caution">
    <text evidence="1">The sequence shown here is derived from an EMBL/GenBank/DDBJ whole genome shotgun (WGS) entry which is preliminary data.</text>
</comment>
<evidence type="ECO:0000313" key="1">
    <source>
        <dbReference type="EMBL" id="KFC82790.1"/>
    </source>
</evidence>
<name>A0A085GGE5_9ENTR</name>
<dbReference type="Proteomes" id="UP000028653">
    <property type="component" value="Unassembled WGS sequence"/>
</dbReference>
<dbReference type="EMBL" id="JMPI01000022">
    <property type="protein sequence ID" value="KFC82790.1"/>
    <property type="molecule type" value="Genomic_DNA"/>
</dbReference>
<protein>
    <submittedName>
        <fullName evidence="1">Uncharacterized protein</fullName>
    </submittedName>
</protein>
<dbReference type="AlphaFoldDB" id="A0A085GGE5"/>
<sequence>MALLLQQLILFNSLIFKGYLRKSGFAPIHAQPASALAYRKFSNSNAHGYPQE</sequence>
<evidence type="ECO:0000313" key="2">
    <source>
        <dbReference type="Proteomes" id="UP000028653"/>
    </source>
</evidence>
<accession>A0A085GGE5</accession>
<proteinExistence type="predicted"/>
<keyword evidence="2" id="KW-1185">Reference proteome</keyword>